<dbReference type="AlphaFoldDB" id="A0A9P9D539"/>
<feature type="region of interest" description="Disordered" evidence="1">
    <location>
        <begin position="275"/>
        <end position="299"/>
    </location>
</feature>
<keyword evidence="5" id="KW-1185">Reference proteome</keyword>
<evidence type="ECO:0000256" key="1">
    <source>
        <dbReference type="SAM" id="MobiDB-lite"/>
    </source>
</evidence>
<proteinExistence type="predicted"/>
<dbReference type="Proteomes" id="UP000700596">
    <property type="component" value="Unassembled WGS sequence"/>
</dbReference>
<keyword evidence="2" id="KW-0812">Transmembrane</keyword>
<comment type="caution">
    <text evidence="4">The sequence shown here is derived from an EMBL/GenBank/DDBJ whole genome shotgun (WGS) entry which is preliminary data.</text>
</comment>
<organism evidence="4 5">
    <name type="scientific">Dendryphion nanum</name>
    <dbReference type="NCBI Taxonomy" id="256645"/>
    <lineage>
        <taxon>Eukaryota</taxon>
        <taxon>Fungi</taxon>
        <taxon>Dikarya</taxon>
        <taxon>Ascomycota</taxon>
        <taxon>Pezizomycotina</taxon>
        <taxon>Dothideomycetes</taxon>
        <taxon>Pleosporomycetidae</taxon>
        <taxon>Pleosporales</taxon>
        <taxon>Torulaceae</taxon>
        <taxon>Dendryphion</taxon>
    </lineage>
</organism>
<sequence length="371" mass="42773">MFTSADVSFESILPFLVWQIFIPLGASWVQTILYSIFIRAGDPKPVPNTPRYLKHKRLILMTIYVAYFAFTIYEVDYELQREGHLYSDLSVPVSVDDAALQSRFRKLTIRFHPDKVGPSIDREKANDFYVYLKYARDTIANPVRRFAYDRFGTSILQDCHKCLTVRDYVDQAALTIGVTYSAILVALIGTNALGYFKDGAYWRYWVLLAIGTYELSTALRPNHPSFLTHLINPLFARTGLRPEYLPFQATTIIRKSVMSLTQFLGLLIPLYRDDPQQRSKKPTEDSDETRHKQLDRLDESIRDNYQEARRLLDLESVPFRLNEPAKAELNVGLNKFMLDNVVNAREEVRNAMGESVRRRRMGVPAGARGNR</sequence>
<feature type="transmembrane region" description="Helical" evidence="2">
    <location>
        <begin position="12"/>
        <end position="37"/>
    </location>
</feature>
<feature type="transmembrane region" description="Helical" evidence="2">
    <location>
        <begin position="58"/>
        <end position="75"/>
    </location>
</feature>
<evidence type="ECO:0000313" key="4">
    <source>
        <dbReference type="EMBL" id="KAH7112571.1"/>
    </source>
</evidence>
<gene>
    <name evidence="4" type="ORF">B0J11DRAFT_186616</name>
</gene>
<dbReference type="CDD" id="cd06257">
    <property type="entry name" value="DnaJ"/>
    <property type="match status" value="1"/>
</dbReference>
<dbReference type="OrthoDB" id="436519at2759"/>
<dbReference type="SUPFAM" id="SSF46565">
    <property type="entry name" value="Chaperone J-domain"/>
    <property type="match status" value="1"/>
</dbReference>
<dbReference type="Gene3D" id="1.10.287.110">
    <property type="entry name" value="DnaJ domain"/>
    <property type="match status" value="1"/>
</dbReference>
<feature type="transmembrane region" description="Helical" evidence="2">
    <location>
        <begin position="173"/>
        <end position="194"/>
    </location>
</feature>
<keyword evidence="2" id="KW-0472">Membrane</keyword>
<protein>
    <recommendedName>
        <fullName evidence="3">J domain-containing protein</fullName>
    </recommendedName>
</protein>
<evidence type="ECO:0000313" key="5">
    <source>
        <dbReference type="Proteomes" id="UP000700596"/>
    </source>
</evidence>
<dbReference type="InterPro" id="IPR001623">
    <property type="entry name" value="DnaJ_domain"/>
</dbReference>
<keyword evidence="2" id="KW-1133">Transmembrane helix</keyword>
<evidence type="ECO:0000256" key="2">
    <source>
        <dbReference type="SAM" id="Phobius"/>
    </source>
</evidence>
<accession>A0A9P9D539</accession>
<dbReference type="PROSITE" id="PS50076">
    <property type="entry name" value="DNAJ_2"/>
    <property type="match status" value="1"/>
</dbReference>
<evidence type="ECO:0000259" key="3">
    <source>
        <dbReference type="PROSITE" id="PS50076"/>
    </source>
</evidence>
<feature type="domain" description="J" evidence="3">
    <location>
        <begin position="84"/>
        <end position="152"/>
    </location>
</feature>
<dbReference type="EMBL" id="JAGMWT010000021">
    <property type="protein sequence ID" value="KAH7112571.1"/>
    <property type="molecule type" value="Genomic_DNA"/>
</dbReference>
<dbReference type="InterPro" id="IPR036869">
    <property type="entry name" value="J_dom_sf"/>
</dbReference>
<name>A0A9P9D539_9PLEO</name>
<reference evidence="4" key="1">
    <citation type="journal article" date="2021" name="Nat. Commun.">
        <title>Genetic determinants of endophytism in the Arabidopsis root mycobiome.</title>
        <authorList>
            <person name="Mesny F."/>
            <person name="Miyauchi S."/>
            <person name="Thiergart T."/>
            <person name="Pickel B."/>
            <person name="Atanasova L."/>
            <person name="Karlsson M."/>
            <person name="Huettel B."/>
            <person name="Barry K.W."/>
            <person name="Haridas S."/>
            <person name="Chen C."/>
            <person name="Bauer D."/>
            <person name="Andreopoulos W."/>
            <person name="Pangilinan J."/>
            <person name="LaButti K."/>
            <person name="Riley R."/>
            <person name="Lipzen A."/>
            <person name="Clum A."/>
            <person name="Drula E."/>
            <person name="Henrissat B."/>
            <person name="Kohler A."/>
            <person name="Grigoriev I.V."/>
            <person name="Martin F.M."/>
            <person name="Hacquard S."/>
        </authorList>
    </citation>
    <scope>NUCLEOTIDE SEQUENCE</scope>
    <source>
        <strain evidence="4">MPI-CAGE-CH-0243</strain>
    </source>
</reference>